<evidence type="ECO:0000313" key="2">
    <source>
        <dbReference type="Proteomes" id="UP001595665"/>
    </source>
</evidence>
<organism evidence="1 2">
    <name type="scientific">Massilia haematophila</name>
    <dbReference type="NCBI Taxonomy" id="457923"/>
    <lineage>
        <taxon>Bacteria</taxon>
        <taxon>Pseudomonadati</taxon>
        <taxon>Pseudomonadota</taxon>
        <taxon>Betaproteobacteria</taxon>
        <taxon>Burkholderiales</taxon>
        <taxon>Oxalobacteraceae</taxon>
        <taxon>Telluria group</taxon>
        <taxon>Massilia</taxon>
    </lineage>
</organism>
<dbReference type="InterPro" id="IPR047746">
    <property type="entry name" value="Dae2/Tae2-like"/>
</dbReference>
<dbReference type="Proteomes" id="UP001595665">
    <property type="component" value="Unassembled WGS sequence"/>
</dbReference>
<keyword evidence="2" id="KW-1185">Reference proteome</keyword>
<sequence>MRPVLYEGDLGELLAKYLGRYAGRDQECVAFPQAVTSVGHTSQWQAGARVIEQSHIAPGTVIANFKFENGRARFPNQHGYHVAIFLEFGNRRPGGGYTHFWVLDQWQGKTVARRNKNAWTAEQSERFHIRPSDDAEQYYIVNVP</sequence>
<evidence type="ECO:0000313" key="1">
    <source>
        <dbReference type="EMBL" id="MFC3459031.1"/>
    </source>
</evidence>
<dbReference type="EMBL" id="JBHRVV010000001">
    <property type="protein sequence ID" value="MFC3459031.1"/>
    <property type="molecule type" value="Genomic_DNA"/>
</dbReference>
<name>A0ABV7PNA2_9BURK</name>
<proteinExistence type="predicted"/>
<comment type="caution">
    <text evidence="1">The sequence shown here is derived from an EMBL/GenBank/DDBJ whole genome shotgun (WGS) entry which is preliminary data.</text>
</comment>
<dbReference type="NCBIfam" id="NF033857">
    <property type="entry name" value="BPSL0067_fam"/>
    <property type="match status" value="1"/>
</dbReference>
<gene>
    <name evidence="1" type="ORF">ACFOPH_12385</name>
</gene>
<reference evidence="2" key="1">
    <citation type="journal article" date="2019" name="Int. J. Syst. Evol. Microbiol.">
        <title>The Global Catalogue of Microorganisms (GCM) 10K type strain sequencing project: providing services to taxonomists for standard genome sequencing and annotation.</title>
        <authorList>
            <consortium name="The Broad Institute Genomics Platform"/>
            <consortium name="The Broad Institute Genome Sequencing Center for Infectious Disease"/>
            <person name="Wu L."/>
            <person name="Ma J."/>
        </authorList>
    </citation>
    <scope>NUCLEOTIDE SEQUENCE [LARGE SCALE GENOMIC DNA]</scope>
    <source>
        <strain evidence="2">CCM 7480</strain>
    </source>
</reference>
<dbReference type="RefSeq" id="WP_312551744.1">
    <property type="nucleotide sequence ID" value="NZ_JBHRVV010000001.1"/>
</dbReference>
<protein>
    <submittedName>
        <fullName evidence="1">BPSL0067 family protein</fullName>
    </submittedName>
</protein>
<accession>A0ABV7PNA2</accession>